<dbReference type="GeneID" id="49382406"/>
<dbReference type="EMBL" id="CP024985">
    <property type="protein sequence ID" value="ATZ23194.1"/>
    <property type="molecule type" value="Genomic_DNA"/>
</dbReference>
<dbReference type="InterPro" id="IPR045513">
    <property type="entry name" value="DUF6479"/>
</dbReference>
<sequence>MTNSLPLAADGSSSLFLIVAGVVVVVLLIGAFWYGSRRAARRADPGARPVDQNPQAAMRQDSWQTPEEGPEQHRRP</sequence>
<dbReference type="AlphaFoldDB" id="A0A2K8P8Y2"/>
<organism evidence="1 2">
    <name type="scientific">Streptomyces lavendulae subsp. lavendulae</name>
    <dbReference type="NCBI Taxonomy" id="58340"/>
    <lineage>
        <taxon>Bacteria</taxon>
        <taxon>Bacillati</taxon>
        <taxon>Actinomycetota</taxon>
        <taxon>Actinomycetes</taxon>
        <taxon>Kitasatosporales</taxon>
        <taxon>Streptomycetaceae</taxon>
        <taxon>Streptomyces</taxon>
    </lineage>
</organism>
<proteinExistence type="predicted"/>
<evidence type="ECO:0000313" key="1">
    <source>
        <dbReference type="EMBL" id="ATZ23194.1"/>
    </source>
</evidence>
<dbReference type="KEGG" id="slx:SLAV_06445"/>
<dbReference type="OrthoDB" id="4331975at2"/>
<reference evidence="1 2" key="1">
    <citation type="submission" date="2017-11" db="EMBL/GenBank/DDBJ databases">
        <title>Complete genome sequence of Streptomyces lavendulae subsp. lavendulae CCM 3239 (formerly 'Streptomyces aureofaciens CCM 3239'), the producer of the angucycline-type antibiotic auricin.</title>
        <authorList>
            <person name="Busche T."/>
            <person name="Novakova R."/>
            <person name="Al'Dilaimi A."/>
            <person name="Homerova D."/>
            <person name="Feckova L."/>
            <person name="Rezuchova B."/>
            <person name="Mingyar E."/>
            <person name="Csolleiova D."/>
            <person name="Bekeova C."/>
            <person name="Winkler A."/>
            <person name="Sevcikova B."/>
            <person name="Kalinowski J."/>
            <person name="Kormanec J."/>
            <person name="Ruckert C."/>
        </authorList>
    </citation>
    <scope>NUCLEOTIDE SEQUENCE [LARGE SCALE GENOMIC DNA]</scope>
    <source>
        <strain evidence="1 2">CCM 3239</strain>
    </source>
</reference>
<accession>A0A2K8P8Y2</accession>
<dbReference type="RefSeq" id="WP_030224298.1">
    <property type="nucleotide sequence ID" value="NZ_CP024985.1"/>
</dbReference>
<gene>
    <name evidence="1" type="ORF">SLAV_06445</name>
</gene>
<dbReference type="Pfam" id="PF20087">
    <property type="entry name" value="DUF6479"/>
    <property type="match status" value="1"/>
</dbReference>
<keyword evidence="2" id="KW-1185">Reference proteome</keyword>
<dbReference type="Proteomes" id="UP000231791">
    <property type="component" value="Chromosome"/>
</dbReference>
<protein>
    <submittedName>
        <fullName evidence="1">Uncharacterized protein</fullName>
    </submittedName>
</protein>
<name>A0A2K8P8Y2_STRLA</name>
<evidence type="ECO:0000313" key="2">
    <source>
        <dbReference type="Proteomes" id="UP000231791"/>
    </source>
</evidence>